<evidence type="ECO:0000259" key="5">
    <source>
        <dbReference type="SMART" id="SM00827"/>
    </source>
</evidence>
<evidence type="ECO:0000256" key="1">
    <source>
        <dbReference type="ARBA" id="ARBA00013258"/>
    </source>
</evidence>
<proteinExistence type="predicted"/>
<keyword evidence="3" id="KW-0012">Acyltransferase</keyword>
<evidence type="ECO:0000256" key="3">
    <source>
        <dbReference type="ARBA" id="ARBA00023315"/>
    </source>
</evidence>
<dbReference type="InterPro" id="IPR016035">
    <property type="entry name" value="Acyl_Trfase/lysoPLipase"/>
</dbReference>
<organism evidence="6">
    <name type="scientific">freshwater metagenome</name>
    <dbReference type="NCBI Taxonomy" id="449393"/>
    <lineage>
        <taxon>unclassified sequences</taxon>
        <taxon>metagenomes</taxon>
        <taxon>ecological metagenomes</taxon>
    </lineage>
</organism>
<dbReference type="InterPro" id="IPR016036">
    <property type="entry name" value="Malonyl_transacylase_ACP-bd"/>
</dbReference>
<dbReference type="SUPFAM" id="SSF52151">
    <property type="entry name" value="FabD/lysophospholipase-like"/>
    <property type="match status" value="1"/>
</dbReference>
<dbReference type="EMBL" id="CAEZTF010000080">
    <property type="protein sequence ID" value="CAB4560584.1"/>
    <property type="molecule type" value="Genomic_DNA"/>
</dbReference>
<name>A0A6J6DBB4_9ZZZZ</name>
<dbReference type="InterPro" id="IPR050858">
    <property type="entry name" value="Mal-CoA-ACP_Trans/PKS_FabD"/>
</dbReference>
<dbReference type="SUPFAM" id="SSF55048">
    <property type="entry name" value="Probable ACP-binding domain of malonyl-CoA ACP transacylase"/>
    <property type="match status" value="1"/>
</dbReference>
<dbReference type="InterPro" id="IPR001227">
    <property type="entry name" value="Ac_transferase_dom_sf"/>
</dbReference>
<gene>
    <name evidence="6" type="ORF">UFOPK1618_00504</name>
</gene>
<dbReference type="Gene3D" id="3.40.366.10">
    <property type="entry name" value="Malonyl-Coenzyme A Acyl Carrier Protein, domain 2"/>
    <property type="match status" value="1"/>
</dbReference>
<feature type="domain" description="Malonyl-CoA:ACP transacylase (MAT)" evidence="5">
    <location>
        <begin position="5"/>
        <end position="307"/>
    </location>
</feature>
<dbReference type="GO" id="GO:0005829">
    <property type="term" value="C:cytosol"/>
    <property type="evidence" value="ECO:0007669"/>
    <property type="project" value="TreeGrafter"/>
</dbReference>
<evidence type="ECO:0000256" key="4">
    <source>
        <dbReference type="ARBA" id="ARBA00048462"/>
    </source>
</evidence>
<accession>A0A6J6DBB4</accession>
<dbReference type="Pfam" id="PF00698">
    <property type="entry name" value="Acyl_transf_1"/>
    <property type="match status" value="1"/>
</dbReference>
<protein>
    <recommendedName>
        <fullName evidence="1">[acyl-carrier-protein] S-malonyltransferase</fullName>
        <ecNumber evidence="1">2.3.1.39</ecNumber>
    </recommendedName>
</protein>
<evidence type="ECO:0000313" key="6">
    <source>
        <dbReference type="EMBL" id="CAB4560584.1"/>
    </source>
</evidence>
<dbReference type="SMART" id="SM00827">
    <property type="entry name" value="PKS_AT"/>
    <property type="match status" value="1"/>
</dbReference>
<sequence>MIVVACPGQGSQTPGFLKPWLELPTFSASIQAMQTASGVDLIEHGTNSDADTIRDTSIAQPLIVAAGVATLAQLLNGQSAADAGIAGVSGHSVGEITAAIVSGIFDAETGIKFVNERGQAMAQAAALETTSMAAILGGAQDEVEAKLKELDLEPANYNGSGQIVAAGSAAAIAELQASPLEGTRVIPLQVAGAFHTRFMKPAVATLGDYAATIDYSDPKMKLWSNNGGREISSGAEFVELMVQQVSSPVRWDLCMQSMVEAGVTAVIELAPAGTLVGLAKRAMPGIETLAVKTPENLDAALSLIDNHR</sequence>
<dbReference type="AlphaFoldDB" id="A0A6J6DBB4"/>
<reference evidence="6" key="1">
    <citation type="submission" date="2020-05" db="EMBL/GenBank/DDBJ databases">
        <authorList>
            <person name="Chiriac C."/>
            <person name="Salcher M."/>
            <person name="Ghai R."/>
            <person name="Kavagutti S V."/>
        </authorList>
    </citation>
    <scope>NUCLEOTIDE SEQUENCE</scope>
</reference>
<comment type="catalytic activity">
    <reaction evidence="4">
        <text>holo-[ACP] + malonyl-CoA = malonyl-[ACP] + CoA</text>
        <dbReference type="Rhea" id="RHEA:41792"/>
        <dbReference type="Rhea" id="RHEA-COMP:9623"/>
        <dbReference type="Rhea" id="RHEA-COMP:9685"/>
        <dbReference type="ChEBI" id="CHEBI:57287"/>
        <dbReference type="ChEBI" id="CHEBI:57384"/>
        <dbReference type="ChEBI" id="CHEBI:64479"/>
        <dbReference type="ChEBI" id="CHEBI:78449"/>
        <dbReference type="EC" id="2.3.1.39"/>
    </reaction>
</comment>
<dbReference type="InterPro" id="IPR014043">
    <property type="entry name" value="Acyl_transferase_dom"/>
</dbReference>
<dbReference type="Gene3D" id="3.30.70.250">
    <property type="entry name" value="Malonyl-CoA ACP transacylase, ACP-binding"/>
    <property type="match status" value="1"/>
</dbReference>
<dbReference type="PANTHER" id="PTHR42681">
    <property type="entry name" value="MALONYL-COA-ACYL CARRIER PROTEIN TRANSACYLASE, MITOCHONDRIAL"/>
    <property type="match status" value="1"/>
</dbReference>
<dbReference type="PANTHER" id="PTHR42681:SF1">
    <property type="entry name" value="MALONYL-COA-ACYL CARRIER PROTEIN TRANSACYLASE, MITOCHONDRIAL"/>
    <property type="match status" value="1"/>
</dbReference>
<dbReference type="GO" id="GO:0004314">
    <property type="term" value="F:[acyl-carrier-protein] S-malonyltransferase activity"/>
    <property type="evidence" value="ECO:0007669"/>
    <property type="project" value="UniProtKB-EC"/>
</dbReference>
<evidence type="ECO:0000256" key="2">
    <source>
        <dbReference type="ARBA" id="ARBA00022679"/>
    </source>
</evidence>
<keyword evidence="2" id="KW-0808">Transferase</keyword>
<dbReference type="GO" id="GO:0006633">
    <property type="term" value="P:fatty acid biosynthetic process"/>
    <property type="evidence" value="ECO:0007669"/>
    <property type="project" value="TreeGrafter"/>
</dbReference>
<dbReference type="EC" id="2.3.1.39" evidence="1"/>